<keyword evidence="3" id="KW-0677">Repeat</keyword>
<name>X6M9F7_RETFI</name>
<evidence type="ECO:0000256" key="2">
    <source>
        <dbReference type="ARBA" id="ARBA00022723"/>
    </source>
</evidence>
<feature type="region of interest" description="Disordered" evidence="9">
    <location>
        <begin position="220"/>
        <end position="239"/>
    </location>
</feature>
<keyword evidence="7" id="KW-0539">Nucleus</keyword>
<protein>
    <recommendedName>
        <fullName evidence="10">C2H2-type domain-containing protein</fullName>
    </recommendedName>
</protein>
<dbReference type="GO" id="GO:0005634">
    <property type="term" value="C:nucleus"/>
    <property type="evidence" value="ECO:0007669"/>
    <property type="project" value="UniProtKB-SubCell"/>
</dbReference>
<dbReference type="SMART" id="SM00355">
    <property type="entry name" value="ZnF_C2H2"/>
    <property type="match status" value="3"/>
</dbReference>
<dbReference type="PANTHER" id="PTHR24404:SF114">
    <property type="entry name" value="KLUMPFUSS, ISOFORM B-RELATED"/>
    <property type="match status" value="1"/>
</dbReference>
<keyword evidence="2" id="KW-0479">Metal-binding</keyword>
<dbReference type="EMBL" id="ASPP01023428">
    <property type="protein sequence ID" value="ETO10514.1"/>
    <property type="molecule type" value="Genomic_DNA"/>
</dbReference>
<organism evidence="11 12">
    <name type="scientific">Reticulomyxa filosa</name>
    <dbReference type="NCBI Taxonomy" id="46433"/>
    <lineage>
        <taxon>Eukaryota</taxon>
        <taxon>Sar</taxon>
        <taxon>Rhizaria</taxon>
        <taxon>Retaria</taxon>
        <taxon>Foraminifera</taxon>
        <taxon>Monothalamids</taxon>
        <taxon>Reticulomyxidae</taxon>
        <taxon>Reticulomyxa</taxon>
    </lineage>
</organism>
<dbReference type="InterPro" id="IPR050589">
    <property type="entry name" value="Ikaros_C2H2-ZF"/>
</dbReference>
<dbReference type="Proteomes" id="UP000023152">
    <property type="component" value="Unassembled WGS sequence"/>
</dbReference>
<feature type="compositionally biased region" description="Low complexity" evidence="9">
    <location>
        <begin position="307"/>
        <end position="324"/>
    </location>
</feature>
<dbReference type="OrthoDB" id="427030at2759"/>
<dbReference type="FunFam" id="3.30.160.60:FF:000110">
    <property type="entry name" value="Zinc finger protein-like"/>
    <property type="match status" value="1"/>
</dbReference>
<evidence type="ECO:0000259" key="10">
    <source>
        <dbReference type="PROSITE" id="PS50157"/>
    </source>
</evidence>
<dbReference type="PANTHER" id="PTHR24404">
    <property type="entry name" value="ZINC FINGER PROTEIN"/>
    <property type="match status" value="1"/>
</dbReference>
<evidence type="ECO:0000256" key="7">
    <source>
        <dbReference type="ARBA" id="ARBA00023242"/>
    </source>
</evidence>
<evidence type="ECO:0000256" key="4">
    <source>
        <dbReference type="ARBA" id="ARBA00022771"/>
    </source>
</evidence>
<dbReference type="GO" id="GO:0003700">
    <property type="term" value="F:DNA-binding transcription factor activity"/>
    <property type="evidence" value="ECO:0007669"/>
    <property type="project" value="TreeGrafter"/>
</dbReference>
<feature type="region of interest" description="Disordered" evidence="9">
    <location>
        <begin position="74"/>
        <end position="165"/>
    </location>
</feature>
<evidence type="ECO:0000313" key="11">
    <source>
        <dbReference type="EMBL" id="ETO10514.1"/>
    </source>
</evidence>
<evidence type="ECO:0000256" key="9">
    <source>
        <dbReference type="SAM" id="MobiDB-lite"/>
    </source>
</evidence>
<feature type="compositionally biased region" description="Polar residues" evidence="9">
    <location>
        <begin position="455"/>
        <end position="476"/>
    </location>
</feature>
<evidence type="ECO:0000256" key="8">
    <source>
        <dbReference type="PROSITE-ProRule" id="PRU00042"/>
    </source>
</evidence>
<dbReference type="SUPFAM" id="SSF57667">
    <property type="entry name" value="beta-beta-alpha zinc fingers"/>
    <property type="match status" value="1"/>
</dbReference>
<feature type="domain" description="C2H2-type" evidence="10">
    <location>
        <begin position="361"/>
        <end position="388"/>
    </location>
</feature>
<dbReference type="Pfam" id="PF00096">
    <property type="entry name" value="zf-C2H2"/>
    <property type="match status" value="1"/>
</dbReference>
<feature type="compositionally biased region" description="Polar residues" evidence="9">
    <location>
        <begin position="136"/>
        <end position="154"/>
    </location>
</feature>
<feature type="region of interest" description="Disordered" evidence="9">
    <location>
        <begin position="455"/>
        <end position="502"/>
    </location>
</feature>
<dbReference type="GO" id="GO:0008270">
    <property type="term" value="F:zinc ion binding"/>
    <property type="evidence" value="ECO:0007669"/>
    <property type="project" value="UniProtKB-KW"/>
</dbReference>
<feature type="compositionally biased region" description="Basic residues" evidence="9">
    <location>
        <begin position="486"/>
        <end position="502"/>
    </location>
</feature>
<feature type="region of interest" description="Disordered" evidence="9">
    <location>
        <begin position="524"/>
        <end position="555"/>
    </location>
</feature>
<dbReference type="InterPro" id="IPR013087">
    <property type="entry name" value="Znf_C2H2_type"/>
</dbReference>
<evidence type="ECO:0000256" key="6">
    <source>
        <dbReference type="ARBA" id="ARBA00023125"/>
    </source>
</evidence>
<accession>X6M9F7</accession>
<feature type="compositionally biased region" description="Low complexity" evidence="9">
    <location>
        <begin position="223"/>
        <end position="232"/>
    </location>
</feature>
<evidence type="ECO:0000313" key="12">
    <source>
        <dbReference type="Proteomes" id="UP000023152"/>
    </source>
</evidence>
<comment type="caution">
    <text evidence="11">The sequence shown here is derived from an EMBL/GenBank/DDBJ whole genome shotgun (WGS) entry which is preliminary data.</text>
</comment>
<keyword evidence="4 8" id="KW-0863">Zinc-finger</keyword>
<dbReference type="PROSITE" id="PS00028">
    <property type="entry name" value="ZINC_FINGER_C2H2_1"/>
    <property type="match status" value="2"/>
</dbReference>
<gene>
    <name evidence="11" type="ORF">RFI_26864</name>
</gene>
<evidence type="ECO:0000256" key="1">
    <source>
        <dbReference type="ARBA" id="ARBA00004123"/>
    </source>
</evidence>
<feature type="region of interest" description="Disordered" evidence="9">
    <location>
        <begin position="303"/>
        <end position="324"/>
    </location>
</feature>
<dbReference type="AlphaFoldDB" id="X6M9F7"/>
<keyword evidence="6" id="KW-0238">DNA-binding</keyword>
<comment type="subcellular location">
    <subcellularLocation>
        <location evidence="1">Nucleus</location>
    </subcellularLocation>
</comment>
<proteinExistence type="predicted"/>
<keyword evidence="12" id="KW-1185">Reference proteome</keyword>
<feature type="domain" description="C2H2-type" evidence="10">
    <location>
        <begin position="329"/>
        <end position="357"/>
    </location>
</feature>
<dbReference type="InterPro" id="IPR036236">
    <property type="entry name" value="Znf_C2H2_sf"/>
</dbReference>
<dbReference type="PROSITE" id="PS50157">
    <property type="entry name" value="ZINC_FINGER_C2H2_2"/>
    <property type="match status" value="2"/>
</dbReference>
<reference evidence="11 12" key="1">
    <citation type="journal article" date="2013" name="Curr. Biol.">
        <title>The Genome of the Foraminiferan Reticulomyxa filosa.</title>
        <authorList>
            <person name="Glockner G."/>
            <person name="Hulsmann N."/>
            <person name="Schleicher M."/>
            <person name="Noegel A.A."/>
            <person name="Eichinger L."/>
            <person name="Gallinger C."/>
            <person name="Pawlowski J."/>
            <person name="Sierra R."/>
            <person name="Euteneuer U."/>
            <person name="Pillet L."/>
            <person name="Moustafa A."/>
            <person name="Platzer M."/>
            <person name="Groth M."/>
            <person name="Szafranski K."/>
            <person name="Schliwa M."/>
        </authorList>
    </citation>
    <scope>NUCLEOTIDE SEQUENCE [LARGE SCALE GENOMIC DNA]</scope>
</reference>
<evidence type="ECO:0000256" key="5">
    <source>
        <dbReference type="ARBA" id="ARBA00022833"/>
    </source>
</evidence>
<keyword evidence="5" id="KW-0862">Zinc</keyword>
<dbReference type="GO" id="GO:0000978">
    <property type="term" value="F:RNA polymerase II cis-regulatory region sequence-specific DNA binding"/>
    <property type="evidence" value="ECO:0007669"/>
    <property type="project" value="TreeGrafter"/>
</dbReference>
<sequence>MTEAYKSLNEKADQICARKFGQMSITATNVMKNLMSDDKTTFTVQAIPNGIPNLFHYDPTTICVDDIKWDFSQNKKKTTQKNKEKNKSKNKNKKPKQMKIKNKKKKKLKKIKKTTKTSIPRPALQKRCEKKKKMDTQSMDHNSNEPMAPPQSSLAEEGESCNDGKTVDDLSSIPHLEQMQDLTYFFNMPLLHDAQSKLFIDNTTNLEILSTFDKENLPTQYMSSFSSSSPPSEDANDPDAELRRASLLASFGVKSAFTNLKHKMGYHKDTETLATSPLPNLPNTFAMTEECTFDAKSNCPTLYTNRSESSSSSNSSTCSTTTSASDKKFTCTKCNQSFAQKCHFIRHERLQHGISNESERYICQYCPKSFKQKSNRNIHELIHSSDYFISHFWRCDYCPLEVPETKRRFTRKSSLKRHIDSKHLEVTWDQVKKRLPEPPVRETDDEWDIHSSSQTIIHSDQSSQNKSIELTANDKSTPIFHANGSPKKKRGRPVGSKNAKKKTSNVLVTDIFLQNENSLSQNSVSTESLHFSNTPTTPHLAVTPQTTHSSNCKLS</sequence>
<dbReference type="GO" id="GO:0006357">
    <property type="term" value="P:regulation of transcription by RNA polymerase II"/>
    <property type="evidence" value="ECO:0007669"/>
    <property type="project" value="TreeGrafter"/>
</dbReference>
<evidence type="ECO:0000256" key="3">
    <source>
        <dbReference type="ARBA" id="ARBA00022737"/>
    </source>
</evidence>
<dbReference type="Gene3D" id="3.30.160.60">
    <property type="entry name" value="Classic Zinc Finger"/>
    <property type="match status" value="1"/>
</dbReference>
<feature type="compositionally biased region" description="Basic residues" evidence="9">
    <location>
        <begin position="88"/>
        <end position="115"/>
    </location>
</feature>